<protein>
    <submittedName>
        <fullName evidence="1">Uncharacterized protein</fullName>
    </submittedName>
</protein>
<organism evidence="1 2">
    <name type="scientific">Vigna mungo</name>
    <name type="common">Black gram</name>
    <name type="synonym">Phaseolus mungo</name>
    <dbReference type="NCBI Taxonomy" id="3915"/>
    <lineage>
        <taxon>Eukaryota</taxon>
        <taxon>Viridiplantae</taxon>
        <taxon>Streptophyta</taxon>
        <taxon>Embryophyta</taxon>
        <taxon>Tracheophyta</taxon>
        <taxon>Spermatophyta</taxon>
        <taxon>Magnoliopsida</taxon>
        <taxon>eudicotyledons</taxon>
        <taxon>Gunneridae</taxon>
        <taxon>Pentapetalae</taxon>
        <taxon>rosids</taxon>
        <taxon>fabids</taxon>
        <taxon>Fabales</taxon>
        <taxon>Fabaceae</taxon>
        <taxon>Papilionoideae</taxon>
        <taxon>50 kb inversion clade</taxon>
        <taxon>NPAAA clade</taxon>
        <taxon>indigoferoid/millettioid clade</taxon>
        <taxon>Phaseoleae</taxon>
        <taxon>Vigna</taxon>
    </lineage>
</organism>
<dbReference type="AlphaFoldDB" id="A0AAQ3P0F4"/>
<dbReference type="EMBL" id="CP144698">
    <property type="protein sequence ID" value="WVZ17648.1"/>
    <property type="molecule type" value="Genomic_DNA"/>
</dbReference>
<keyword evidence="2" id="KW-1185">Reference proteome</keyword>
<dbReference type="Proteomes" id="UP001374535">
    <property type="component" value="Chromosome 3"/>
</dbReference>
<evidence type="ECO:0000313" key="1">
    <source>
        <dbReference type="EMBL" id="WVZ17648.1"/>
    </source>
</evidence>
<name>A0AAQ3P0F4_VIGMU</name>
<sequence length="122" mass="13738">MFQKPICCKHDFILERHVPLYQPHISQFYPISRIRAEQQLHAALISSNSICPISRIGAKLRQILPSFSAPNLSKIHPVQQTGVKLSPHGQVQLGNFPSATIPTTNDPIDPICPNFLQYQETQ</sequence>
<accession>A0AAQ3P0F4</accession>
<reference evidence="1 2" key="1">
    <citation type="journal article" date="2023" name="Life. Sci Alliance">
        <title>Evolutionary insights into 3D genome organization and epigenetic landscape of Vigna mungo.</title>
        <authorList>
            <person name="Junaid A."/>
            <person name="Singh B."/>
            <person name="Bhatia S."/>
        </authorList>
    </citation>
    <scope>NUCLEOTIDE SEQUENCE [LARGE SCALE GENOMIC DNA]</scope>
    <source>
        <strain evidence="1">Urdbean</strain>
    </source>
</reference>
<evidence type="ECO:0000313" key="2">
    <source>
        <dbReference type="Proteomes" id="UP001374535"/>
    </source>
</evidence>
<proteinExistence type="predicted"/>
<gene>
    <name evidence="1" type="ORF">V8G54_010630</name>
</gene>